<dbReference type="FunFam" id="3.40.50.720:FF:000268">
    <property type="entry name" value="Malate dehydrogenase"/>
    <property type="match status" value="1"/>
</dbReference>
<feature type="active site" description="Proton acceptor" evidence="7">
    <location>
        <position position="200"/>
    </location>
</feature>
<dbReference type="GO" id="GO:0006108">
    <property type="term" value="P:malate metabolic process"/>
    <property type="evidence" value="ECO:0007669"/>
    <property type="project" value="InterPro"/>
</dbReference>
<dbReference type="InterPro" id="IPR015955">
    <property type="entry name" value="Lactate_DH/Glyco_Ohase_4_C"/>
</dbReference>
<evidence type="ECO:0000256" key="11">
    <source>
        <dbReference type="RuleBase" id="RU003405"/>
    </source>
</evidence>
<evidence type="ECO:0000256" key="4">
    <source>
        <dbReference type="ARBA" id="ARBA00023002"/>
    </source>
</evidence>
<dbReference type="InterPro" id="IPR001236">
    <property type="entry name" value="Lactate/malate_DH_N"/>
</dbReference>
<dbReference type="PROSITE" id="PS00068">
    <property type="entry name" value="MDH"/>
    <property type="match status" value="1"/>
</dbReference>
<evidence type="ECO:0000256" key="7">
    <source>
        <dbReference type="PIRSR" id="PIRSR000102-1"/>
    </source>
</evidence>
<dbReference type="AlphaFoldDB" id="A0AAU9FLJ9"/>
<evidence type="ECO:0000256" key="1">
    <source>
        <dbReference type="ARBA" id="ARBA00008824"/>
    </source>
</evidence>
<name>A0AAU9FLJ9_DROMD</name>
<dbReference type="EMBL" id="AP029265">
    <property type="protein sequence ID" value="BFF96668.1"/>
    <property type="molecule type" value="Genomic_DNA"/>
</dbReference>
<dbReference type="Gene3D" id="3.40.50.720">
    <property type="entry name" value="NAD(P)-binding Rossmann-like Domain"/>
    <property type="match status" value="1"/>
</dbReference>
<feature type="binding site" evidence="8">
    <location>
        <position position="110"/>
    </location>
    <ligand>
        <name>substrate</name>
    </ligand>
</feature>
<keyword evidence="15" id="KW-1185">Reference proteome</keyword>
<gene>
    <name evidence="14" type="ORF">DMAD_05257</name>
</gene>
<evidence type="ECO:0000313" key="15">
    <source>
        <dbReference type="Proteomes" id="UP001500889"/>
    </source>
</evidence>
<feature type="binding site" evidence="9">
    <location>
        <begin position="31"/>
        <end position="37"/>
    </location>
    <ligand>
        <name>NAD(+)</name>
        <dbReference type="ChEBI" id="CHEBI:57540"/>
    </ligand>
</feature>
<dbReference type="PIRSF" id="PIRSF000102">
    <property type="entry name" value="Lac_mal_DH"/>
    <property type="match status" value="1"/>
</dbReference>
<organism evidence="14 15">
    <name type="scientific">Drosophila madeirensis</name>
    <name type="common">Fruit fly</name>
    <dbReference type="NCBI Taxonomy" id="30013"/>
    <lineage>
        <taxon>Eukaryota</taxon>
        <taxon>Metazoa</taxon>
        <taxon>Ecdysozoa</taxon>
        <taxon>Arthropoda</taxon>
        <taxon>Hexapoda</taxon>
        <taxon>Insecta</taxon>
        <taxon>Pterygota</taxon>
        <taxon>Neoptera</taxon>
        <taxon>Endopterygota</taxon>
        <taxon>Diptera</taxon>
        <taxon>Brachycera</taxon>
        <taxon>Muscomorpha</taxon>
        <taxon>Ephydroidea</taxon>
        <taxon>Drosophilidae</taxon>
        <taxon>Drosophila</taxon>
        <taxon>Sophophora</taxon>
    </lineage>
</organism>
<dbReference type="InterPro" id="IPR036291">
    <property type="entry name" value="NAD(P)-bd_dom_sf"/>
</dbReference>
<evidence type="ECO:0000256" key="3">
    <source>
        <dbReference type="ARBA" id="ARBA00022532"/>
    </source>
</evidence>
<dbReference type="PANTHER" id="PTHR11540">
    <property type="entry name" value="MALATE AND LACTATE DEHYDROGENASE"/>
    <property type="match status" value="1"/>
</dbReference>
<evidence type="ECO:0000259" key="12">
    <source>
        <dbReference type="Pfam" id="PF00056"/>
    </source>
</evidence>
<dbReference type="CDD" id="cd01337">
    <property type="entry name" value="MDH_glyoxysomal_mitochondrial"/>
    <property type="match status" value="1"/>
</dbReference>
<evidence type="ECO:0000256" key="5">
    <source>
        <dbReference type="ARBA" id="ARBA00023027"/>
    </source>
</evidence>
<evidence type="ECO:0000259" key="13">
    <source>
        <dbReference type="Pfam" id="PF02866"/>
    </source>
</evidence>
<dbReference type="Gene3D" id="3.90.110.10">
    <property type="entry name" value="Lactate dehydrogenase/glycoside hydrolase, family 4, C-terminal"/>
    <property type="match status" value="1"/>
</dbReference>
<sequence length="340" mass="36457">MLLKKLKSRIVPSRFPWCLMARTAFKVSVVGAGGGIGQPLSLLLRKVKGIDELSLHDLRGTKGVAADTGHISEHGTVSGYVGEDELEPALLGANLVVVTAGMPRVPGMTRDQLMQANGGIAIHVIRAMACACPEALIAITTNPINIIVPTAAEVLKEAGVFDPHRLFGITTLDVVRSRKFIGDFMNINPRKVNIPVIGGHTGPTILPLFSQCQPEFRGDTEDILRLTNRIKEAGTEVVMAKGGAGSATLSMAYATCCFVKSLIRAQNGQEGIIECAFVASSVADALFFAGPVELGKQGVKRCLKLPVLNEFEQKSLDNLLPILRKNIEAGIQFAKTFKKY</sequence>
<dbReference type="GO" id="GO:0006099">
    <property type="term" value="P:tricarboxylic acid cycle"/>
    <property type="evidence" value="ECO:0007669"/>
    <property type="project" value="UniProtKB-KW"/>
</dbReference>
<evidence type="ECO:0000313" key="14">
    <source>
        <dbReference type="EMBL" id="BFF96668.1"/>
    </source>
</evidence>
<dbReference type="SUPFAM" id="SSF51735">
    <property type="entry name" value="NAD(P)-binding Rossmann-fold domains"/>
    <property type="match status" value="1"/>
</dbReference>
<feature type="binding site" evidence="8">
    <location>
        <position position="176"/>
    </location>
    <ligand>
        <name>substrate</name>
    </ligand>
</feature>
<reference evidence="14 15" key="1">
    <citation type="submission" date="2024-02" db="EMBL/GenBank/DDBJ databases">
        <title>A chromosome-level genome assembly of Drosophila madeirensis, a fruit fly species endemic to Madeira island.</title>
        <authorList>
            <person name="Tomihara K."/>
            <person name="Llopart A."/>
            <person name="Yamamoto D."/>
        </authorList>
    </citation>
    <scope>NUCLEOTIDE SEQUENCE [LARGE SCALE GENOMIC DNA]</scope>
    <source>
        <strain evidence="14 15">RF1</strain>
    </source>
</reference>
<dbReference type="Pfam" id="PF00056">
    <property type="entry name" value="Ldh_1_N"/>
    <property type="match status" value="1"/>
</dbReference>
<feature type="domain" description="Lactate/malate dehydrogenase N-terminal" evidence="12">
    <location>
        <begin position="26"/>
        <end position="168"/>
    </location>
</feature>
<keyword evidence="5 9" id="KW-0520">NAD</keyword>
<dbReference type="Proteomes" id="UP001500889">
    <property type="component" value="Chromosome J"/>
</dbReference>
<dbReference type="PANTHER" id="PTHR11540:SF16">
    <property type="entry name" value="MALATE DEHYDROGENASE, MITOCHONDRIAL"/>
    <property type="match status" value="1"/>
</dbReference>
<comment type="catalytic activity">
    <reaction evidence="6 11">
        <text>(S)-malate + NAD(+) = oxaloacetate + NADH + H(+)</text>
        <dbReference type="Rhea" id="RHEA:21432"/>
        <dbReference type="ChEBI" id="CHEBI:15378"/>
        <dbReference type="ChEBI" id="CHEBI:15589"/>
        <dbReference type="ChEBI" id="CHEBI:16452"/>
        <dbReference type="ChEBI" id="CHEBI:57540"/>
        <dbReference type="ChEBI" id="CHEBI:57945"/>
        <dbReference type="EC" id="1.1.1.37"/>
    </reaction>
</comment>
<dbReference type="EC" id="1.1.1.37" evidence="11"/>
<feature type="binding site" evidence="9">
    <location>
        <position position="117"/>
    </location>
    <ligand>
        <name>NAD(+)</name>
        <dbReference type="ChEBI" id="CHEBI:57540"/>
    </ligand>
</feature>
<dbReference type="GO" id="GO:0030060">
    <property type="term" value="F:L-malate dehydrogenase (NAD+) activity"/>
    <property type="evidence" value="ECO:0007669"/>
    <property type="project" value="UniProtKB-EC"/>
</dbReference>
<dbReference type="NCBIfam" id="TIGR01772">
    <property type="entry name" value="MDH_euk_gproteo"/>
    <property type="match status" value="1"/>
</dbReference>
<feature type="binding site" evidence="8">
    <location>
        <position position="104"/>
    </location>
    <ligand>
        <name>substrate</name>
    </ligand>
</feature>
<dbReference type="InterPro" id="IPR001557">
    <property type="entry name" value="L-lactate/malate_DH"/>
</dbReference>
<feature type="domain" description="Lactate/malate dehydrogenase C-terminal" evidence="13">
    <location>
        <begin position="170"/>
        <end position="333"/>
    </location>
</feature>
<accession>A0AAU9FLJ9</accession>
<comment type="similarity">
    <text evidence="1">Belongs to the LDH/MDH superfamily. MDH type 1 family.</text>
</comment>
<feature type="binding site" evidence="9">
    <location>
        <position position="57"/>
    </location>
    <ligand>
        <name>NAD(+)</name>
        <dbReference type="ChEBI" id="CHEBI:57540"/>
    </ligand>
</feature>
<dbReference type="SUPFAM" id="SSF56327">
    <property type="entry name" value="LDH C-terminal domain-like"/>
    <property type="match status" value="1"/>
</dbReference>
<proteinExistence type="inferred from homology"/>
<comment type="subunit">
    <text evidence="2">Homodimer.</text>
</comment>
<dbReference type="Pfam" id="PF02866">
    <property type="entry name" value="Ldh_1_C"/>
    <property type="match status" value="1"/>
</dbReference>
<keyword evidence="3 11" id="KW-0816">Tricarboxylic acid cycle</keyword>
<keyword evidence="4 10" id="KW-0560">Oxidoreductase</keyword>
<evidence type="ECO:0000256" key="9">
    <source>
        <dbReference type="PIRSR" id="PIRSR000102-3"/>
    </source>
</evidence>
<evidence type="ECO:0000256" key="2">
    <source>
        <dbReference type="ARBA" id="ARBA00011738"/>
    </source>
</evidence>
<dbReference type="GO" id="GO:0005739">
    <property type="term" value="C:mitochondrion"/>
    <property type="evidence" value="ECO:0007669"/>
    <property type="project" value="TreeGrafter"/>
</dbReference>
<dbReference type="InterPro" id="IPR010097">
    <property type="entry name" value="Malate_DH_type1"/>
</dbReference>
<evidence type="ECO:0000256" key="10">
    <source>
        <dbReference type="RuleBase" id="RU003369"/>
    </source>
</evidence>
<dbReference type="InterPro" id="IPR001252">
    <property type="entry name" value="Malate_DH_AS"/>
</dbReference>
<evidence type="ECO:0000256" key="6">
    <source>
        <dbReference type="ARBA" id="ARBA00048313"/>
    </source>
</evidence>
<feature type="binding site" evidence="8">
    <location>
        <position position="142"/>
    </location>
    <ligand>
        <name>substrate</name>
    </ligand>
</feature>
<dbReference type="InterPro" id="IPR022383">
    <property type="entry name" value="Lactate/malate_DH_C"/>
</dbReference>
<evidence type="ECO:0000256" key="8">
    <source>
        <dbReference type="PIRSR" id="PIRSR000102-2"/>
    </source>
</evidence>
<protein>
    <recommendedName>
        <fullName evidence="11">Malate dehydrogenase</fullName>
        <ecNumber evidence="11">1.1.1.37</ecNumber>
    </recommendedName>
</protein>
<dbReference type="FunFam" id="3.90.110.10:FF:000001">
    <property type="entry name" value="Malate dehydrogenase"/>
    <property type="match status" value="1"/>
</dbReference>
<feature type="binding site" evidence="9">
    <location>
        <position position="251"/>
    </location>
    <ligand>
        <name>NAD(+)</name>
        <dbReference type="ChEBI" id="CHEBI:57540"/>
    </ligand>
</feature>